<dbReference type="Gene3D" id="1.20.120.290">
    <property type="entry name" value="Oxygen-evolving enhancer protein 3 (PsbQ), four-helix up-down bundle"/>
    <property type="match status" value="1"/>
</dbReference>
<dbReference type="Pfam" id="PF21329">
    <property type="entry name" value="CYP38_PsbQ-like"/>
    <property type="match status" value="1"/>
</dbReference>
<evidence type="ECO:0000256" key="2">
    <source>
        <dbReference type="SAM" id="Phobius"/>
    </source>
</evidence>
<dbReference type="InterPro" id="IPR023222">
    <property type="entry name" value="PsbQ-like_dom_sf"/>
</dbReference>
<protein>
    <recommendedName>
        <fullName evidence="3">Peptidyl-prolyl cis-trans isomerase CYP38-like PsbQ-like domain-containing protein</fullName>
    </recommendedName>
</protein>
<name>A0AA39W542_ACESA</name>
<gene>
    <name evidence="4" type="ORF">LWI29_024816</name>
</gene>
<feature type="transmembrane region" description="Helical" evidence="2">
    <location>
        <begin position="62"/>
        <end position="81"/>
    </location>
</feature>
<keyword evidence="1" id="KW-0793">Thylakoid</keyword>
<dbReference type="Proteomes" id="UP001168877">
    <property type="component" value="Unassembled WGS sequence"/>
</dbReference>
<keyword evidence="2" id="KW-0812">Transmembrane</keyword>
<evidence type="ECO:0000313" key="5">
    <source>
        <dbReference type="Proteomes" id="UP001168877"/>
    </source>
</evidence>
<dbReference type="InterPro" id="IPR048563">
    <property type="entry name" value="CYP38_PsbQ-like"/>
</dbReference>
<evidence type="ECO:0000259" key="3">
    <source>
        <dbReference type="Pfam" id="PF21329"/>
    </source>
</evidence>
<keyword evidence="2" id="KW-0472">Membrane</keyword>
<proteinExistence type="predicted"/>
<reference evidence="4" key="1">
    <citation type="journal article" date="2022" name="Plant J.">
        <title>Strategies of tolerance reflected in two North American maple genomes.</title>
        <authorList>
            <person name="McEvoy S.L."/>
            <person name="Sezen U.U."/>
            <person name="Trouern-Trend A."/>
            <person name="McMahon S.M."/>
            <person name="Schaberg P.G."/>
            <person name="Yang J."/>
            <person name="Wegrzyn J.L."/>
            <person name="Swenson N.G."/>
        </authorList>
    </citation>
    <scope>NUCLEOTIDE SEQUENCE</scope>
    <source>
        <strain evidence="4">NS2018</strain>
    </source>
</reference>
<evidence type="ECO:0000313" key="4">
    <source>
        <dbReference type="EMBL" id="KAK0601496.1"/>
    </source>
</evidence>
<keyword evidence="5" id="KW-1185">Reference proteome</keyword>
<evidence type="ECO:0000256" key="1">
    <source>
        <dbReference type="ARBA" id="ARBA00023078"/>
    </source>
</evidence>
<accession>A0AA39W542</accession>
<dbReference type="PANTHER" id="PTHR47318">
    <property type="entry name" value="PEPTIDYL-PROLYL CIS-TRANS ISOMERASE CYP37, CHLOROPLASTIC"/>
    <property type="match status" value="1"/>
</dbReference>
<dbReference type="PANTHER" id="PTHR47318:SF1">
    <property type="entry name" value="PEPTIDYL-PROLYL CIS-TRANS ISOMERASE CYP37, CHLOROPLASTIC"/>
    <property type="match status" value="1"/>
</dbReference>
<sequence>MKSCVRIRKQKTEKLIPSSDLKTLQFWLQDPSMIIELASWYSFPSKLYISTVGHGTEKIKTLIAVILILVQISSPICLIGWEFQSSPLAKAVLYSPDTKVPRIGELALRKAIPANTNMKAIQASLEDISFLLRVPQRKPYGTMEGNVKKALKIERVKEFADTVGMCRGLVEVPYAYQSKTGTTYDAGQKFYDHMKVLFKVKNFKELAYYMK</sequence>
<reference evidence="4" key="2">
    <citation type="submission" date="2023-06" db="EMBL/GenBank/DDBJ databases">
        <authorList>
            <person name="Swenson N.G."/>
            <person name="Wegrzyn J.L."/>
            <person name="Mcevoy S.L."/>
        </authorList>
    </citation>
    <scope>NUCLEOTIDE SEQUENCE</scope>
    <source>
        <strain evidence="4">NS2018</strain>
        <tissue evidence="4">Leaf</tissue>
    </source>
</reference>
<dbReference type="InterPro" id="IPR044259">
    <property type="entry name" value="CYP37-like"/>
</dbReference>
<dbReference type="AlphaFoldDB" id="A0AA39W542"/>
<dbReference type="EMBL" id="JAUESC010000003">
    <property type="protein sequence ID" value="KAK0601496.1"/>
    <property type="molecule type" value="Genomic_DNA"/>
</dbReference>
<organism evidence="4 5">
    <name type="scientific">Acer saccharum</name>
    <name type="common">Sugar maple</name>
    <dbReference type="NCBI Taxonomy" id="4024"/>
    <lineage>
        <taxon>Eukaryota</taxon>
        <taxon>Viridiplantae</taxon>
        <taxon>Streptophyta</taxon>
        <taxon>Embryophyta</taxon>
        <taxon>Tracheophyta</taxon>
        <taxon>Spermatophyta</taxon>
        <taxon>Magnoliopsida</taxon>
        <taxon>eudicotyledons</taxon>
        <taxon>Gunneridae</taxon>
        <taxon>Pentapetalae</taxon>
        <taxon>rosids</taxon>
        <taxon>malvids</taxon>
        <taxon>Sapindales</taxon>
        <taxon>Sapindaceae</taxon>
        <taxon>Hippocastanoideae</taxon>
        <taxon>Acereae</taxon>
        <taxon>Acer</taxon>
    </lineage>
</organism>
<comment type="caution">
    <text evidence="4">The sequence shown here is derived from an EMBL/GenBank/DDBJ whole genome shotgun (WGS) entry which is preliminary data.</text>
</comment>
<feature type="domain" description="Peptidyl-prolyl cis-trans isomerase CYP38-like PsbQ-like" evidence="3">
    <location>
        <begin position="108"/>
        <end position="153"/>
    </location>
</feature>
<keyword evidence="2" id="KW-1133">Transmembrane helix</keyword>